<gene>
    <name evidence="2" type="ORF">GLOIN_2v1773465</name>
</gene>
<dbReference type="EMBL" id="AUPC02000093">
    <property type="protein sequence ID" value="POG72651.1"/>
    <property type="molecule type" value="Genomic_DNA"/>
</dbReference>
<accession>A0A2P4Q4S4</accession>
<reference evidence="2 3" key="1">
    <citation type="journal article" date="2013" name="Proc. Natl. Acad. Sci. U.S.A.">
        <title>Genome of an arbuscular mycorrhizal fungus provides insight into the oldest plant symbiosis.</title>
        <authorList>
            <person name="Tisserant E."/>
            <person name="Malbreil M."/>
            <person name="Kuo A."/>
            <person name="Kohler A."/>
            <person name="Symeonidi A."/>
            <person name="Balestrini R."/>
            <person name="Charron P."/>
            <person name="Duensing N."/>
            <person name="Frei Dit Frey N."/>
            <person name="Gianinazzi-Pearson V."/>
            <person name="Gilbert L.B."/>
            <person name="Handa Y."/>
            <person name="Herr J.R."/>
            <person name="Hijri M."/>
            <person name="Koul R."/>
            <person name="Kawaguchi M."/>
            <person name="Krajinski F."/>
            <person name="Lammers P.J."/>
            <person name="Masclaux F.G."/>
            <person name="Murat C."/>
            <person name="Morin E."/>
            <person name="Ndikumana S."/>
            <person name="Pagni M."/>
            <person name="Petitpierre D."/>
            <person name="Requena N."/>
            <person name="Rosikiewicz P."/>
            <person name="Riley R."/>
            <person name="Saito K."/>
            <person name="San Clemente H."/>
            <person name="Shapiro H."/>
            <person name="van Tuinen D."/>
            <person name="Becard G."/>
            <person name="Bonfante P."/>
            <person name="Paszkowski U."/>
            <person name="Shachar-Hill Y.Y."/>
            <person name="Tuskan G.A."/>
            <person name="Young P.W."/>
            <person name="Sanders I.R."/>
            <person name="Henrissat B."/>
            <person name="Rensing S.A."/>
            <person name="Grigoriev I.V."/>
            <person name="Corradi N."/>
            <person name="Roux C."/>
            <person name="Martin F."/>
        </authorList>
    </citation>
    <scope>NUCLEOTIDE SEQUENCE [LARGE SCALE GENOMIC DNA]</scope>
    <source>
        <strain evidence="2 3">DAOM 197198</strain>
    </source>
</reference>
<feature type="compositionally biased region" description="Low complexity" evidence="1">
    <location>
        <begin position="103"/>
        <end position="115"/>
    </location>
</feature>
<feature type="compositionally biased region" description="Basic residues" evidence="1">
    <location>
        <begin position="352"/>
        <end position="364"/>
    </location>
</feature>
<protein>
    <submittedName>
        <fullName evidence="2">Uncharacterized protein</fullName>
    </submittedName>
</protein>
<dbReference type="Proteomes" id="UP000018888">
    <property type="component" value="Unassembled WGS sequence"/>
</dbReference>
<comment type="caution">
    <text evidence="2">The sequence shown here is derived from an EMBL/GenBank/DDBJ whole genome shotgun (WGS) entry which is preliminary data.</text>
</comment>
<feature type="region of interest" description="Disordered" evidence="1">
    <location>
        <begin position="297"/>
        <end position="369"/>
    </location>
</feature>
<name>A0A2P4Q4S4_RHIID</name>
<evidence type="ECO:0000256" key="1">
    <source>
        <dbReference type="SAM" id="MobiDB-lite"/>
    </source>
</evidence>
<dbReference type="AlphaFoldDB" id="A0A2P4Q4S4"/>
<organism evidence="2 3">
    <name type="scientific">Rhizophagus irregularis (strain DAOM 181602 / DAOM 197198 / MUCL 43194)</name>
    <name type="common">Arbuscular mycorrhizal fungus</name>
    <name type="synonym">Glomus intraradices</name>
    <dbReference type="NCBI Taxonomy" id="747089"/>
    <lineage>
        <taxon>Eukaryota</taxon>
        <taxon>Fungi</taxon>
        <taxon>Fungi incertae sedis</taxon>
        <taxon>Mucoromycota</taxon>
        <taxon>Glomeromycotina</taxon>
        <taxon>Glomeromycetes</taxon>
        <taxon>Glomerales</taxon>
        <taxon>Glomeraceae</taxon>
        <taxon>Rhizophagus</taxon>
    </lineage>
</organism>
<evidence type="ECO:0000313" key="2">
    <source>
        <dbReference type="EMBL" id="POG72651.1"/>
    </source>
</evidence>
<feature type="compositionally biased region" description="Polar residues" evidence="1">
    <location>
        <begin position="331"/>
        <end position="343"/>
    </location>
</feature>
<feature type="region of interest" description="Disordered" evidence="1">
    <location>
        <begin position="99"/>
        <end position="124"/>
    </location>
</feature>
<proteinExistence type="predicted"/>
<sequence length="384" mass="43191">MGKVDYAIRNPSTLLESQPVDKAQLLVDMFGESANLNNFAQQAAAMNIQPTTLSLLFSIALYASSRSWDNFATRAYTRFGDMGDSESKCPSAEDEFGSTYISTPKTTPKPVHVTPPILPDVEMTPVDHTVTPETSRKKDKQKARVTADKQIIHQSFTANPEAQTPDKQNTLFLGAKTTAPEVTHILTGYKESDDEQEQVRDIIVYDIPYTWDVDKILGELTLWGKTIKLSLKRQHKYQTLRVKIVLNSFTLPQFTKFWTTDLGGIPVRWFPASWTLRERNNRCAVLARLKLYKQVKKAPTKQKAKNVPDKKPRKTAQQSGNVNLKKKDQKSSTSAKKQANSTKDPLKDPKSQKLKSNKKSRNKGGNKDNTVVLAEILSLLQKLV</sequence>
<evidence type="ECO:0000313" key="3">
    <source>
        <dbReference type="Proteomes" id="UP000018888"/>
    </source>
</evidence>
<keyword evidence="3" id="KW-1185">Reference proteome</keyword>
<dbReference type="VEuPathDB" id="FungiDB:RhiirFUN_025585"/>
<reference evidence="2 3" key="2">
    <citation type="journal article" date="2018" name="New Phytol.">
        <title>High intraspecific genome diversity in the model arbuscular mycorrhizal symbiont Rhizophagus irregularis.</title>
        <authorList>
            <person name="Chen E.C.H."/>
            <person name="Morin E."/>
            <person name="Beaudet D."/>
            <person name="Noel J."/>
            <person name="Yildirir G."/>
            <person name="Ndikumana S."/>
            <person name="Charron P."/>
            <person name="St-Onge C."/>
            <person name="Giorgi J."/>
            <person name="Kruger M."/>
            <person name="Marton T."/>
            <person name="Ropars J."/>
            <person name="Grigoriev I.V."/>
            <person name="Hainaut M."/>
            <person name="Henrissat B."/>
            <person name="Roux C."/>
            <person name="Martin F."/>
            <person name="Corradi N."/>
        </authorList>
    </citation>
    <scope>NUCLEOTIDE SEQUENCE [LARGE SCALE GENOMIC DNA]</scope>
    <source>
        <strain evidence="2 3">DAOM 197198</strain>
    </source>
</reference>